<feature type="compositionally biased region" description="Basic and acidic residues" evidence="12">
    <location>
        <begin position="312"/>
        <end position="321"/>
    </location>
</feature>
<dbReference type="EMBL" id="CAACVG010008665">
    <property type="protein sequence ID" value="VEN50689.1"/>
    <property type="molecule type" value="Genomic_DNA"/>
</dbReference>
<evidence type="ECO:0000256" key="5">
    <source>
        <dbReference type="ARBA" id="ARBA00022679"/>
    </source>
</evidence>
<keyword evidence="8" id="KW-0804">Transcription</keyword>
<dbReference type="InterPro" id="IPR008631">
    <property type="entry name" value="Glycogen_synth"/>
</dbReference>
<keyword evidence="4 11" id="KW-0328">Glycosyltransferase</keyword>
<keyword evidence="5 11" id="KW-0808">Transferase</keyword>
<dbReference type="Pfam" id="PF05693">
    <property type="entry name" value="Glycogen_syn"/>
    <property type="match status" value="1"/>
</dbReference>
<proteinExistence type="inferred from homology"/>
<evidence type="ECO:0000256" key="3">
    <source>
        <dbReference type="ARBA" id="ARBA00011764"/>
    </source>
</evidence>
<protein>
    <recommendedName>
        <fullName evidence="11">Glycogen [starch] synthase</fullName>
        <ecNumber evidence="11">2.4.1.11</ecNumber>
    </recommendedName>
</protein>
<evidence type="ECO:0000256" key="10">
    <source>
        <dbReference type="ARBA" id="ARBA00047345"/>
    </source>
</evidence>
<evidence type="ECO:0000256" key="8">
    <source>
        <dbReference type="ARBA" id="ARBA00023163"/>
    </source>
</evidence>
<comment type="catalytic activity">
    <reaction evidence="10">
        <text>[(1-&gt;4)-alpha-D-glucosyl](n) + UDP-alpha-D-glucose = [(1-&gt;4)-alpha-D-glucosyl](n+1) + UDP + H(+)</text>
        <dbReference type="Rhea" id="RHEA:18549"/>
        <dbReference type="Rhea" id="RHEA-COMP:9584"/>
        <dbReference type="Rhea" id="RHEA-COMP:9587"/>
        <dbReference type="ChEBI" id="CHEBI:15378"/>
        <dbReference type="ChEBI" id="CHEBI:15444"/>
        <dbReference type="ChEBI" id="CHEBI:58223"/>
        <dbReference type="ChEBI" id="CHEBI:58885"/>
        <dbReference type="EC" id="2.4.1.11"/>
    </reaction>
    <physiologicalReaction direction="left-to-right" evidence="10">
        <dbReference type="Rhea" id="RHEA:18550"/>
    </physiologicalReaction>
</comment>
<comment type="function">
    <text evidence="9">Involved in transvection phenomena (= synapsis-dependent gene expression), where the synaptic pairing of chromosomes carrying genes with which zeste interacts influences the expression of these genes. Zeste binds to DNA and stimulates transcription from a nearby promoter.</text>
</comment>
<dbReference type="EC" id="2.4.1.11" evidence="11"/>
<feature type="domain" description="Myb/SANT-like DNA-binding" evidence="13">
    <location>
        <begin position="2"/>
        <end position="75"/>
    </location>
</feature>
<dbReference type="Pfam" id="PF13873">
    <property type="entry name" value="Myb_DNA-bind_5"/>
    <property type="match status" value="1"/>
</dbReference>
<feature type="non-terminal residue" evidence="14">
    <location>
        <position position="385"/>
    </location>
</feature>
<feature type="compositionally biased region" description="Acidic residues" evidence="12">
    <location>
        <begin position="300"/>
        <end position="311"/>
    </location>
</feature>
<keyword evidence="6" id="KW-0805">Transcription regulation</keyword>
<keyword evidence="15" id="KW-1185">Reference proteome</keyword>
<evidence type="ECO:0000256" key="11">
    <source>
        <dbReference type="RuleBase" id="RU363104"/>
    </source>
</evidence>
<evidence type="ECO:0000313" key="15">
    <source>
        <dbReference type="Proteomes" id="UP000410492"/>
    </source>
</evidence>
<reference evidence="14 15" key="1">
    <citation type="submission" date="2019-01" db="EMBL/GenBank/DDBJ databases">
        <authorList>
            <person name="Sayadi A."/>
        </authorList>
    </citation>
    <scope>NUCLEOTIDE SEQUENCE [LARGE SCALE GENOMIC DNA]</scope>
</reference>
<accession>A0A653CSL8</accession>
<dbReference type="InterPro" id="IPR028002">
    <property type="entry name" value="Myb_DNA-bind_5"/>
</dbReference>
<evidence type="ECO:0000256" key="12">
    <source>
        <dbReference type="SAM" id="MobiDB-lite"/>
    </source>
</evidence>
<organism evidence="14 15">
    <name type="scientific">Callosobruchus maculatus</name>
    <name type="common">Southern cowpea weevil</name>
    <name type="synonym">Pulse bruchid</name>
    <dbReference type="NCBI Taxonomy" id="64391"/>
    <lineage>
        <taxon>Eukaryota</taxon>
        <taxon>Metazoa</taxon>
        <taxon>Ecdysozoa</taxon>
        <taxon>Arthropoda</taxon>
        <taxon>Hexapoda</taxon>
        <taxon>Insecta</taxon>
        <taxon>Pterygota</taxon>
        <taxon>Neoptera</taxon>
        <taxon>Endopterygota</taxon>
        <taxon>Coleoptera</taxon>
        <taxon>Polyphaga</taxon>
        <taxon>Cucujiformia</taxon>
        <taxon>Chrysomeloidea</taxon>
        <taxon>Chrysomelidae</taxon>
        <taxon>Bruchinae</taxon>
        <taxon>Bruchini</taxon>
        <taxon>Callosobruchus</taxon>
    </lineage>
</organism>
<comment type="similarity">
    <text evidence="2 11">Belongs to the glycosyltransferase 3 family.</text>
</comment>
<evidence type="ECO:0000256" key="6">
    <source>
        <dbReference type="ARBA" id="ARBA00023015"/>
    </source>
</evidence>
<dbReference type="UniPathway" id="UPA00164"/>
<keyword evidence="7 11" id="KW-0320">Glycogen biosynthesis</keyword>
<dbReference type="GO" id="GO:0005737">
    <property type="term" value="C:cytoplasm"/>
    <property type="evidence" value="ECO:0007669"/>
    <property type="project" value="TreeGrafter"/>
</dbReference>
<dbReference type="AlphaFoldDB" id="A0A653CSL8"/>
<comment type="pathway">
    <text evidence="1 11">Glycan biosynthesis; glycogen biosynthesis.</text>
</comment>
<dbReference type="GO" id="GO:0004373">
    <property type="term" value="F:alpha-1,4-glucan glucosyltransferase (UDP-glucose donor) activity"/>
    <property type="evidence" value="ECO:0007669"/>
    <property type="project" value="UniProtKB-EC"/>
</dbReference>
<name>A0A653CSL8_CALMS</name>
<evidence type="ECO:0000313" key="14">
    <source>
        <dbReference type="EMBL" id="VEN50689.1"/>
    </source>
</evidence>
<feature type="region of interest" description="Disordered" evidence="12">
    <location>
        <begin position="272"/>
        <end position="321"/>
    </location>
</feature>
<evidence type="ECO:0000256" key="7">
    <source>
        <dbReference type="ARBA" id="ARBA00023056"/>
    </source>
</evidence>
<dbReference type="PANTHER" id="PTHR10176">
    <property type="entry name" value="GLYCOGEN SYNTHASE"/>
    <property type="match status" value="1"/>
</dbReference>
<evidence type="ECO:0000256" key="2">
    <source>
        <dbReference type="ARBA" id="ARBA00010686"/>
    </source>
</evidence>
<evidence type="ECO:0000256" key="9">
    <source>
        <dbReference type="ARBA" id="ARBA00025466"/>
    </source>
</evidence>
<evidence type="ECO:0000256" key="1">
    <source>
        <dbReference type="ARBA" id="ARBA00004964"/>
    </source>
</evidence>
<evidence type="ECO:0000259" key="13">
    <source>
        <dbReference type="Pfam" id="PF13873"/>
    </source>
</evidence>
<dbReference type="PANTHER" id="PTHR10176:SF3">
    <property type="entry name" value="GLYCOGEN [STARCH] SYNTHASE"/>
    <property type="match status" value="1"/>
</dbReference>
<sequence length="385" mass="45363">MSKFAFADKELFLQILGNHPVVEDKRCDSYNIERKKKAWDNITAEFNVAAIETRTTVQLKRLWDKIKRSRKEQLATERREMMATGGGPPRPTHAPEPAVDKIVPYIHYEIDVMDDSDGIQLHKVQECERPGLSTATNDLAKDQMMAVEDNMPSTSKEREIEDTPKVVKRILQRGFGCFMQEHIVDPQSYGIYIVDRRFISLEDSVQQLAQYMYDFARLSRRQRIIQRNRTERLSDLLDWRNLGVYYRQSRMKALHSVFPDYKEELEAAIGTLKYPRPISEPPSPSTSRGTTPVASRHGSDDEESDSVDEEKENPYDLQHYKRERNIANQKIRELRERYWKQFTKEMVTQAEVSETIKINVIDNPQWKEYFERLYMEEEEQKPTMR</sequence>
<dbReference type="GO" id="GO:0005978">
    <property type="term" value="P:glycogen biosynthetic process"/>
    <property type="evidence" value="ECO:0007669"/>
    <property type="project" value="UniProtKB-UniPathway"/>
</dbReference>
<dbReference type="Proteomes" id="UP000410492">
    <property type="component" value="Unassembled WGS sequence"/>
</dbReference>
<evidence type="ECO:0000256" key="4">
    <source>
        <dbReference type="ARBA" id="ARBA00022676"/>
    </source>
</evidence>
<feature type="region of interest" description="Disordered" evidence="12">
    <location>
        <begin position="73"/>
        <end position="97"/>
    </location>
</feature>
<comment type="subunit">
    <text evidence="3">Self-associates forming complexes of several hundred monomers.</text>
</comment>
<dbReference type="Gene3D" id="3.40.50.2000">
    <property type="entry name" value="Glycogen Phosphorylase B"/>
    <property type="match status" value="1"/>
</dbReference>
<dbReference type="OrthoDB" id="6764672at2759"/>
<comment type="function">
    <text evidence="11">Transfers the glycosyl residue from UDP-Glc to the non-reducing end of alpha-1,4-glucan.</text>
</comment>
<gene>
    <name evidence="14" type="ORF">CALMAC_LOCUS11352</name>
</gene>